<sequence length="233" mass="27236">MVTEIARRDVQELSGRQQVQDFFAALGYATDDVTPFTPQSLGITNDLRHQIASIARVARLSNDWTLEVFLFEMRSPSVTKQQTRELTRVFNQRGGDFLLVLTTKYLQIDFVLVAGVDDAAQAQDGTPGMAQKRKENPYARTMTVNRRNPDRISMRVLRLFMYHDGESVFDYVERLRSAYMVSYWSEAFFNNRALFSDYYLIEHLPSIDRALKIHYFSMFSHKFQMRPTSFRLR</sequence>
<dbReference type="RefSeq" id="WP_126597565.1">
    <property type="nucleotide sequence ID" value="NZ_BIFQ01000001.1"/>
</dbReference>
<protein>
    <submittedName>
        <fullName evidence="1">Uncharacterized protein</fullName>
    </submittedName>
</protein>
<proteinExistence type="predicted"/>
<dbReference type="EMBL" id="BIFQ01000001">
    <property type="protein sequence ID" value="GCE06636.1"/>
    <property type="molecule type" value="Genomic_DNA"/>
</dbReference>
<name>A0A401ZIG0_9CHLR</name>
<dbReference type="AlphaFoldDB" id="A0A401ZIG0"/>
<gene>
    <name evidence="1" type="ORF">KDAU_39650</name>
</gene>
<dbReference type="Proteomes" id="UP000287224">
    <property type="component" value="Unassembled WGS sequence"/>
</dbReference>
<reference evidence="2" key="1">
    <citation type="submission" date="2018-12" db="EMBL/GenBank/DDBJ databases">
        <title>Tengunoibacter tsumagoiensis gen. nov., sp. nov., Dictyobacter kobayashii sp. nov., D. alpinus sp. nov., and D. joshuensis sp. nov. and description of Dictyobacteraceae fam. nov. within the order Ktedonobacterales isolated from Tengu-no-mugimeshi.</title>
        <authorList>
            <person name="Wang C.M."/>
            <person name="Zheng Y."/>
            <person name="Sakai Y."/>
            <person name="Toyoda A."/>
            <person name="Minakuchi Y."/>
            <person name="Abe K."/>
            <person name="Yokota A."/>
            <person name="Yabe S."/>
        </authorList>
    </citation>
    <scope>NUCLEOTIDE SEQUENCE [LARGE SCALE GENOMIC DNA]</scope>
    <source>
        <strain evidence="2">S-27</strain>
    </source>
</reference>
<organism evidence="1 2">
    <name type="scientific">Dictyobacter aurantiacus</name>
    <dbReference type="NCBI Taxonomy" id="1936993"/>
    <lineage>
        <taxon>Bacteria</taxon>
        <taxon>Bacillati</taxon>
        <taxon>Chloroflexota</taxon>
        <taxon>Ktedonobacteria</taxon>
        <taxon>Ktedonobacterales</taxon>
        <taxon>Dictyobacteraceae</taxon>
        <taxon>Dictyobacter</taxon>
    </lineage>
</organism>
<accession>A0A401ZIG0</accession>
<comment type="caution">
    <text evidence="1">The sequence shown here is derived from an EMBL/GenBank/DDBJ whole genome shotgun (WGS) entry which is preliminary data.</text>
</comment>
<dbReference type="OrthoDB" id="9815272at2"/>
<evidence type="ECO:0000313" key="2">
    <source>
        <dbReference type="Proteomes" id="UP000287224"/>
    </source>
</evidence>
<evidence type="ECO:0000313" key="1">
    <source>
        <dbReference type="EMBL" id="GCE06636.1"/>
    </source>
</evidence>
<keyword evidence="2" id="KW-1185">Reference proteome</keyword>